<dbReference type="GO" id="GO:0015891">
    <property type="term" value="P:siderophore transport"/>
    <property type="evidence" value="ECO:0007669"/>
    <property type="project" value="InterPro"/>
</dbReference>
<keyword evidence="5 10" id="KW-0812">Transmembrane</keyword>
<evidence type="ECO:0000256" key="8">
    <source>
        <dbReference type="ARBA" id="ARBA00023170"/>
    </source>
</evidence>
<keyword evidence="7 10" id="KW-0472">Membrane</keyword>
<protein>
    <submittedName>
        <fullName evidence="14">TonB-dependent siderophore receptor</fullName>
    </submittedName>
</protein>
<reference evidence="14" key="1">
    <citation type="journal article" date="2018" name="Int. J. Syst. Evol. Microbiol.">
        <title>Neptunicella marina gen. nov., sp. nov., isolated from surface seawater.</title>
        <authorList>
            <person name="Liu X."/>
            <person name="Lai Q."/>
            <person name="Du Y."/>
            <person name="Zhang X."/>
            <person name="Liu Z."/>
            <person name="Sun F."/>
            <person name="Shao Z."/>
        </authorList>
    </citation>
    <scope>NUCLEOTIDE SEQUENCE</scope>
    <source>
        <strain evidence="14">S27-2</strain>
    </source>
</reference>
<comment type="caution">
    <text evidence="14">The sequence shown here is derived from an EMBL/GenBank/DDBJ whole genome shotgun (WGS) entry which is preliminary data.</text>
</comment>
<dbReference type="Proteomes" id="UP000601768">
    <property type="component" value="Unassembled WGS sequence"/>
</dbReference>
<evidence type="ECO:0000256" key="7">
    <source>
        <dbReference type="ARBA" id="ARBA00023136"/>
    </source>
</evidence>
<reference evidence="14" key="2">
    <citation type="submission" date="2020-08" db="EMBL/GenBank/DDBJ databases">
        <authorList>
            <person name="Lai Q."/>
        </authorList>
    </citation>
    <scope>NUCLEOTIDE SEQUENCE</scope>
    <source>
        <strain evidence="14">S27-2</strain>
    </source>
</reference>
<evidence type="ECO:0000256" key="11">
    <source>
        <dbReference type="RuleBase" id="RU003357"/>
    </source>
</evidence>
<evidence type="ECO:0000313" key="15">
    <source>
        <dbReference type="Proteomes" id="UP000601768"/>
    </source>
</evidence>
<keyword evidence="15" id="KW-1185">Reference proteome</keyword>
<evidence type="ECO:0000259" key="12">
    <source>
        <dbReference type="Pfam" id="PF00593"/>
    </source>
</evidence>
<keyword evidence="6 11" id="KW-0798">TonB box</keyword>
<dbReference type="InterPro" id="IPR012910">
    <property type="entry name" value="Plug_dom"/>
</dbReference>
<evidence type="ECO:0000256" key="5">
    <source>
        <dbReference type="ARBA" id="ARBA00022692"/>
    </source>
</evidence>
<evidence type="ECO:0000256" key="10">
    <source>
        <dbReference type="PROSITE-ProRule" id="PRU01360"/>
    </source>
</evidence>
<evidence type="ECO:0000256" key="6">
    <source>
        <dbReference type="ARBA" id="ARBA00023077"/>
    </source>
</evidence>
<evidence type="ECO:0000256" key="9">
    <source>
        <dbReference type="ARBA" id="ARBA00023237"/>
    </source>
</evidence>
<dbReference type="Pfam" id="PF07715">
    <property type="entry name" value="Plug"/>
    <property type="match status" value="1"/>
</dbReference>
<dbReference type="InterPro" id="IPR000531">
    <property type="entry name" value="Beta-barrel_TonB"/>
</dbReference>
<gene>
    <name evidence="14" type="ORF">H8B19_02750</name>
</gene>
<keyword evidence="4 10" id="KW-1134">Transmembrane beta strand</keyword>
<comment type="similarity">
    <text evidence="2 10 11">Belongs to the TonB-dependent receptor family.</text>
</comment>
<evidence type="ECO:0000259" key="13">
    <source>
        <dbReference type="Pfam" id="PF07715"/>
    </source>
</evidence>
<organism evidence="14 15">
    <name type="scientific">Neptunicella marina</name>
    <dbReference type="NCBI Taxonomy" id="2125989"/>
    <lineage>
        <taxon>Bacteria</taxon>
        <taxon>Pseudomonadati</taxon>
        <taxon>Pseudomonadota</taxon>
        <taxon>Gammaproteobacteria</taxon>
        <taxon>Alteromonadales</taxon>
        <taxon>Alteromonadaceae</taxon>
        <taxon>Neptunicella</taxon>
    </lineage>
</organism>
<dbReference type="InterPro" id="IPR037066">
    <property type="entry name" value="Plug_dom_sf"/>
</dbReference>
<dbReference type="RefSeq" id="WP_186505256.1">
    <property type="nucleotide sequence ID" value="NZ_JACNEP010000002.1"/>
</dbReference>
<dbReference type="SUPFAM" id="SSF56935">
    <property type="entry name" value="Porins"/>
    <property type="match status" value="1"/>
</dbReference>
<accession>A0A8J6IQR2</accession>
<keyword evidence="3 10" id="KW-0813">Transport</keyword>
<feature type="domain" description="TonB-dependent receptor-like beta-barrel" evidence="12">
    <location>
        <begin position="236"/>
        <end position="694"/>
    </location>
</feature>
<dbReference type="Gene3D" id="2.40.170.20">
    <property type="entry name" value="TonB-dependent receptor, beta-barrel domain"/>
    <property type="match status" value="1"/>
</dbReference>
<keyword evidence="8 14" id="KW-0675">Receptor</keyword>
<dbReference type="GO" id="GO:0015344">
    <property type="term" value="F:siderophore uptake transmembrane transporter activity"/>
    <property type="evidence" value="ECO:0007669"/>
    <property type="project" value="TreeGrafter"/>
</dbReference>
<dbReference type="CDD" id="cd01347">
    <property type="entry name" value="ligand_gated_channel"/>
    <property type="match status" value="1"/>
</dbReference>
<sequence length="724" mass="78859">MGRTNHLVRLNGFHQTALAVAITASLPTLASAQEVKQLPMAQAQAQTEQDYKVDQSTSYKNPLPLVDTAKTIDIVPQSVMKDRNVDNLRDALRNVPGISLAAGEGGAPPGDSMTIRGFDATNAIFIDGIRDLAGYSRDTFNTEAVEVSKGAGSTIAGRGTGGGSINMQTKTAKLDDFADVSARIGSESDYRATLDYNTKMSNSSALRINILSDDGDVAGRDNVSNGTDGIAVSYMSQLSEKTTLAFNADMLKQDNTPDYGIPWVSAGLTEGPLKDYAGGPPPVDFDNFYGNLYRDFEDIDAKSFTLKFEHQLSNQTSLRVVARSASVDRENVVTAPRFINVSESTDIRMSDEKTRDTSNSINIIQADLTGRYQTGSVTHNVVAGVELAKEKFERWGYVALIADNLNDDPGLNDLYNPDPYLEFTGQYGRDGTKTYADGDSKAIYALDNIELNQQWLIGLGVRWDDFETKYHNDDEDLSSFIGISSSKVSWNANLSYKPAENGTIYLSTSTAFTPVSTNLTGGSRGNQNELDPEKNESIELGTKWELLNQDVLVSAAIFRNVKTNGYVRSPEDRNLYSMDGEQKVEGLELGVTGRITDAFSITAGYAYQDSEVTAGAEAELGFPLARAPKNSASLWGRYDLSKQISAGLGVEYVGERYNGTSDTRRKANSYTLLDMMVSYQVNEKFAVRLNGSNLTDKDYIDQLGGGHFIPGVGRHISLSATYSF</sequence>
<name>A0A8J6IQR2_9ALTE</name>
<evidence type="ECO:0000313" key="14">
    <source>
        <dbReference type="EMBL" id="MBC3764779.1"/>
    </source>
</evidence>
<dbReference type="InterPro" id="IPR010105">
    <property type="entry name" value="TonB_sidphr_rcpt"/>
</dbReference>
<evidence type="ECO:0000256" key="3">
    <source>
        <dbReference type="ARBA" id="ARBA00022448"/>
    </source>
</evidence>
<dbReference type="GO" id="GO:0009279">
    <property type="term" value="C:cell outer membrane"/>
    <property type="evidence" value="ECO:0007669"/>
    <property type="project" value="UniProtKB-SubCell"/>
</dbReference>
<evidence type="ECO:0000256" key="4">
    <source>
        <dbReference type="ARBA" id="ARBA00022452"/>
    </source>
</evidence>
<dbReference type="GO" id="GO:0038023">
    <property type="term" value="F:signaling receptor activity"/>
    <property type="evidence" value="ECO:0007669"/>
    <property type="project" value="InterPro"/>
</dbReference>
<proteinExistence type="inferred from homology"/>
<dbReference type="NCBIfam" id="TIGR01783">
    <property type="entry name" value="TonB-siderophor"/>
    <property type="match status" value="1"/>
</dbReference>
<dbReference type="PANTHER" id="PTHR32552:SF83">
    <property type="entry name" value="BLR3904 PROTEIN"/>
    <property type="match status" value="1"/>
</dbReference>
<dbReference type="AlphaFoldDB" id="A0A8J6IQR2"/>
<dbReference type="PANTHER" id="PTHR32552">
    <property type="entry name" value="FERRICHROME IRON RECEPTOR-RELATED"/>
    <property type="match status" value="1"/>
</dbReference>
<dbReference type="Pfam" id="PF00593">
    <property type="entry name" value="TonB_dep_Rec_b-barrel"/>
    <property type="match status" value="1"/>
</dbReference>
<evidence type="ECO:0000256" key="2">
    <source>
        <dbReference type="ARBA" id="ARBA00009810"/>
    </source>
</evidence>
<comment type="subcellular location">
    <subcellularLocation>
        <location evidence="1 10">Cell outer membrane</location>
        <topology evidence="1 10">Multi-pass membrane protein</topology>
    </subcellularLocation>
</comment>
<dbReference type="InterPro" id="IPR036942">
    <property type="entry name" value="Beta-barrel_TonB_sf"/>
</dbReference>
<evidence type="ECO:0000256" key="1">
    <source>
        <dbReference type="ARBA" id="ARBA00004571"/>
    </source>
</evidence>
<dbReference type="PROSITE" id="PS52016">
    <property type="entry name" value="TONB_DEPENDENT_REC_3"/>
    <property type="match status" value="1"/>
</dbReference>
<dbReference type="EMBL" id="JACNEP010000002">
    <property type="protein sequence ID" value="MBC3764779.1"/>
    <property type="molecule type" value="Genomic_DNA"/>
</dbReference>
<feature type="domain" description="TonB-dependent receptor plug" evidence="13">
    <location>
        <begin position="65"/>
        <end position="163"/>
    </location>
</feature>
<keyword evidence="9 10" id="KW-0998">Cell outer membrane</keyword>
<dbReference type="Gene3D" id="2.170.130.10">
    <property type="entry name" value="TonB-dependent receptor, plug domain"/>
    <property type="match status" value="1"/>
</dbReference>
<dbReference type="InterPro" id="IPR039426">
    <property type="entry name" value="TonB-dep_rcpt-like"/>
</dbReference>